<dbReference type="Pfam" id="PF00646">
    <property type="entry name" value="F-box"/>
    <property type="match status" value="1"/>
</dbReference>
<sequence length="480" mass="55814">METPLRRSSDIISNLPDQVVETIFAHLSIRDVVRTSLLSNKWRYKWTIIPNLVFHEDIICSSTNDKNLRIYKLVNFVDRVLLHHKGSIHKFELSTSLQQGYVIDSWILFLSRNGVKEIVLRFSTGKSYEVHSSFYSCEAICCLNMCRCILKPPPMFKGFSDLRSLNLERVTLADDILESMLSICTVLEILRLIQLNGCSCIKICCQNLQHFYFDGKYAEICFINAPHLSFVFISLRTKVADKHVGQGEISNFVRVLGSLTCLEKLVVRGYFMEFFAMGNLSKRLPFTYDHLRSISLLINFKDMNQTLVMLCLLQSSPNLRELDMVANVFAATEYVEDNFWKAQSHWNYFMNQLHVVKIRMLGARPELKFIEWLLANSPLLEILSVNHISEKKDEESRVLKELVRFQRASTKAQIQYTRELRKATERVQALIKAKVDKSLINRESSNKVKGKAYLQILFRHNHGWRFSMCYFWSVCMLEGP</sequence>
<dbReference type="Pfam" id="PF24758">
    <property type="entry name" value="LRR_At5g56370"/>
    <property type="match status" value="1"/>
</dbReference>
<keyword evidence="3" id="KW-1185">Reference proteome</keyword>
<dbReference type="InterPro" id="IPR036047">
    <property type="entry name" value="F-box-like_dom_sf"/>
</dbReference>
<dbReference type="PROSITE" id="PS50181">
    <property type="entry name" value="FBOX"/>
    <property type="match status" value="1"/>
</dbReference>
<dbReference type="AlphaFoldDB" id="A0A834ZIT9"/>
<proteinExistence type="predicted"/>
<reference evidence="2 3" key="1">
    <citation type="submission" date="2020-04" db="EMBL/GenBank/DDBJ databases">
        <title>Plant Genome Project.</title>
        <authorList>
            <person name="Zhang R.-G."/>
        </authorList>
    </citation>
    <scope>NUCLEOTIDE SEQUENCE [LARGE SCALE GENOMIC DNA]</scope>
    <source>
        <strain evidence="2">YNK0</strain>
        <tissue evidence="2">Leaf</tissue>
    </source>
</reference>
<dbReference type="OrthoDB" id="629492at2759"/>
<feature type="domain" description="F-box" evidence="1">
    <location>
        <begin position="9"/>
        <end position="58"/>
    </location>
</feature>
<accession>A0A834ZIT9</accession>
<dbReference type="PANTHER" id="PTHR31639:SF237">
    <property type="entry name" value="F-BOX DOMAIN-CONTAINING PROTEIN"/>
    <property type="match status" value="1"/>
</dbReference>
<dbReference type="InterPro" id="IPR006566">
    <property type="entry name" value="FBD"/>
</dbReference>
<evidence type="ECO:0000313" key="3">
    <source>
        <dbReference type="Proteomes" id="UP000655225"/>
    </source>
</evidence>
<dbReference type="SUPFAM" id="SSF52047">
    <property type="entry name" value="RNI-like"/>
    <property type="match status" value="1"/>
</dbReference>
<dbReference type="SMART" id="SM00579">
    <property type="entry name" value="FBD"/>
    <property type="match status" value="1"/>
</dbReference>
<protein>
    <recommendedName>
        <fullName evidence="1">F-box domain-containing protein</fullName>
    </recommendedName>
</protein>
<comment type="caution">
    <text evidence="2">The sequence shown here is derived from an EMBL/GenBank/DDBJ whole genome shotgun (WGS) entry which is preliminary data.</text>
</comment>
<gene>
    <name evidence="2" type="ORF">HHK36_006892</name>
</gene>
<dbReference type="InterPro" id="IPR032675">
    <property type="entry name" value="LRR_dom_sf"/>
</dbReference>
<dbReference type="PANTHER" id="PTHR31639">
    <property type="entry name" value="F-BOX PROTEIN-LIKE"/>
    <property type="match status" value="1"/>
</dbReference>
<dbReference type="Gene3D" id="3.80.10.10">
    <property type="entry name" value="Ribonuclease Inhibitor"/>
    <property type="match status" value="1"/>
</dbReference>
<dbReference type="InterPro" id="IPR001810">
    <property type="entry name" value="F-box_dom"/>
</dbReference>
<dbReference type="Gene3D" id="1.20.1280.50">
    <property type="match status" value="1"/>
</dbReference>
<dbReference type="OMA" id="NACSITE"/>
<dbReference type="EMBL" id="JABCRI010000004">
    <property type="protein sequence ID" value="KAF8407756.1"/>
    <property type="molecule type" value="Genomic_DNA"/>
</dbReference>
<dbReference type="InterPro" id="IPR055411">
    <property type="entry name" value="LRR_FXL15/At3g58940/PEG3-like"/>
</dbReference>
<evidence type="ECO:0000259" key="1">
    <source>
        <dbReference type="PROSITE" id="PS50181"/>
    </source>
</evidence>
<dbReference type="SUPFAM" id="SSF81383">
    <property type="entry name" value="F-box domain"/>
    <property type="match status" value="1"/>
</dbReference>
<organism evidence="2 3">
    <name type="scientific">Tetracentron sinense</name>
    <name type="common">Spur-leaf</name>
    <dbReference type="NCBI Taxonomy" id="13715"/>
    <lineage>
        <taxon>Eukaryota</taxon>
        <taxon>Viridiplantae</taxon>
        <taxon>Streptophyta</taxon>
        <taxon>Embryophyta</taxon>
        <taxon>Tracheophyta</taxon>
        <taxon>Spermatophyta</taxon>
        <taxon>Magnoliopsida</taxon>
        <taxon>Trochodendrales</taxon>
        <taxon>Trochodendraceae</taxon>
        <taxon>Tetracentron</taxon>
    </lineage>
</organism>
<name>A0A834ZIT9_TETSI</name>
<dbReference type="Proteomes" id="UP000655225">
    <property type="component" value="Unassembled WGS sequence"/>
</dbReference>
<evidence type="ECO:0000313" key="2">
    <source>
        <dbReference type="EMBL" id="KAF8407756.1"/>
    </source>
</evidence>